<feature type="region of interest" description="Disordered" evidence="1">
    <location>
        <begin position="541"/>
        <end position="574"/>
    </location>
</feature>
<feature type="region of interest" description="Disordered" evidence="1">
    <location>
        <begin position="338"/>
        <end position="371"/>
    </location>
</feature>
<protein>
    <submittedName>
        <fullName evidence="2">Uncharacterized protein</fullName>
    </submittedName>
</protein>
<gene>
    <name evidence="2" type="ORF">DCF25_08175</name>
</gene>
<accession>A0A2W4URJ6</accession>
<dbReference type="EMBL" id="QBMC01000041">
    <property type="protein sequence ID" value="PZO19609.1"/>
    <property type="molecule type" value="Genomic_DNA"/>
</dbReference>
<feature type="compositionally biased region" description="Polar residues" evidence="1">
    <location>
        <begin position="666"/>
        <end position="679"/>
    </location>
</feature>
<name>A0A2W4URJ6_9CYAN</name>
<feature type="compositionally biased region" description="Polar residues" evidence="1">
    <location>
        <begin position="699"/>
        <end position="720"/>
    </location>
</feature>
<dbReference type="Proteomes" id="UP000249354">
    <property type="component" value="Unassembled WGS sequence"/>
</dbReference>
<evidence type="ECO:0000313" key="3">
    <source>
        <dbReference type="Proteomes" id="UP000249354"/>
    </source>
</evidence>
<comment type="caution">
    <text evidence="2">The sequence shown here is derived from an EMBL/GenBank/DDBJ whole genome shotgun (WGS) entry which is preliminary data.</text>
</comment>
<feature type="region of interest" description="Disordered" evidence="1">
    <location>
        <begin position="641"/>
        <end position="725"/>
    </location>
</feature>
<reference evidence="3" key="1">
    <citation type="submission" date="2018-04" db="EMBL/GenBank/DDBJ databases">
        <authorList>
            <person name="Cornet L."/>
        </authorList>
    </citation>
    <scope>NUCLEOTIDE SEQUENCE [LARGE SCALE GENOMIC DNA]</scope>
</reference>
<reference evidence="2 3" key="2">
    <citation type="submission" date="2018-06" db="EMBL/GenBank/DDBJ databases">
        <title>Metagenomic assembly of (sub)arctic Cyanobacteria and their associated microbiome from non-axenic cultures.</title>
        <authorList>
            <person name="Baurain D."/>
        </authorList>
    </citation>
    <scope>NUCLEOTIDE SEQUENCE [LARGE SCALE GENOMIC DNA]</scope>
    <source>
        <strain evidence="2">ULC129bin1</strain>
    </source>
</reference>
<evidence type="ECO:0000313" key="2">
    <source>
        <dbReference type="EMBL" id="PZO19609.1"/>
    </source>
</evidence>
<sequence>MKYWEFLIQKEGDQTWLPLETQQVEILEGRYRVVAHTDRANTPVEIRVSQIITDEMPPRQRVRKRTGATNESGLAVVMPFVHLKPGQWKLKCSSVAGVDNRLGDDWQYDVQLQVFAQSEDDWSGEWPVPQDSQSATSVLADEAGSGEPLVNADLPLIQAQAELQQRVEQSADGEAAQARFEGSNDRAYQVALRQQAYLSQRDQPLTIMGKVSALTDAPGEAASQLWIRLQNPETAGVIMEAHRPLSLARLPADFKVQIQLPNDVKTRVVLGEVSLRTAVIEGERPAQVLASTAFTITTGIDRILDAIANQDPGTFEEEIPLLSDANGADLASTREPLVPSFDLSQRTSVPAERTVLPPQLEQRQESEPLGESLKELPTQIGSSLIDLPTFNQTTFDQTAFEPIPPSQLNQRADGQLDPLPDRELAEPLNSLGPDAELLTTSGVDSSVFNTPAIEVEPGAVNSPHPRPPVPMPSMVSAPAQFVGTSIEDSDLEADEIAAALDDIDQDLLDEPSDLDALEAPGIEGVVGSIPRISRMIDAEAERVSDGTALPAAEEASKSSDQPSQRRPVRKSGREVEANLAFQSLKLKDHFWQRLSSLNRQSHEEATKLAENMAAAGVQRSWGDGLLASSAAEDYAGDEVVIYDEPPVSDKSSSNVDTDMELGAKSQAASTVDDSISDSASRYRDRLAKARSRRERSALPASQPTSTEEINESGPATQKRLSSSEEDLPEMALPVISLPMGDLVAGQTVTVTVRSRPSTYKPFIKLWMVDRQSRSLMIDPKILTNLTRDALGDLQGTTELQVPMDCLDVQIAAIAIDMATQQESGKAIVNRRVIPANQTSTRGRFNL</sequence>
<evidence type="ECO:0000256" key="1">
    <source>
        <dbReference type="SAM" id="MobiDB-lite"/>
    </source>
</evidence>
<proteinExistence type="predicted"/>
<organism evidence="2 3">
    <name type="scientific">Leptolyngbya foveolarum</name>
    <dbReference type="NCBI Taxonomy" id="47253"/>
    <lineage>
        <taxon>Bacteria</taxon>
        <taxon>Bacillati</taxon>
        <taxon>Cyanobacteriota</taxon>
        <taxon>Cyanophyceae</taxon>
        <taxon>Leptolyngbyales</taxon>
        <taxon>Leptolyngbyaceae</taxon>
        <taxon>Leptolyngbya group</taxon>
        <taxon>Leptolyngbya</taxon>
    </lineage>
</organism>
<dbReference type="AlphaFoldDB" id="A0A2W4URJ6"/>